<feature type="compositionally biased region" description="Acidic residues" evidence="2">
    <location>
        <begin position="593"/>
        <end position="614"/>
    </location>
</feature>
<dbReference type="STRING" id="574349.SAMN05443545_101158"/>
<dbReference type="PANTHER" id="PTHR38038">
    <property type="entry name" value="PENICILLIN-BINDING PROTEIN ACTIVATOR LPOA"/>
    <property type="match status" value="1"/>
</dbReference>
<sequence length="614" mass="68256">MDKSPRNFLAAALLALLVAGCAGQPGPVEREDADPQELLEQAEEQSAADAARSRLEAADILARRGNETQALDIAKAIDAGQLENEQRIRWALLLSELALDHEDDRAVIEATQLLDEDRDIATEDANILRQRRGLALGNLGEPLAATETLIALQEDTDNLDLNDAIWKQISRLGERQLDSLAADASRLMRGWTELASLQQRSGGDINRLIRLYDDWQERYSSHPAARRSPAKLDALRDLRDEQVERIAVLLPESGSLADVAGEIREGMEARHMQAVEDGESTPQITFLDSSNSDLESLYAEATMNGAQVVIGPLDKDQVSRLENRDELPLPTLALNYGQSEENQADNLFQYGLSAEDEARQVARRAYLDGHRRSAVLIPDNDWGERVGEAFRREWETQGGDVATALRYNPDASVTRAIERLLDVDGNDRARTDDIDMMFLLALPRYARQVPPTLDYYYAEELPIYGTSHLYEGRPQPDSDHDLNDVFFIDIPWLLPDAAVGGEDALPYANTYKTLSEESDPSLLKLKAMGVDAYELARRLPQIQQISGTEVFGATGTLRAQDDGRIQRTLPWAQFIDGIPQLPMQSAARGIFGDDFDDAFGEEKEEDGDDDDDES</sequence>
<evidence type="ECO:0000256" key="2">
    <source>
        <dbReference type="SAM" id="MobiDB-lite"/>
    </source>
</evidence>
<reference evidence="3 4" key="1">
    <citation type="submission" date="2016-10" db="EMBL/GenBank/DDBJ databases">
        <authorList>
            <person name="de Groot N.N."/>
        </authorList>
    </citation>
    <scope>NUCLEOTIDE SEQUENCE [LARGE SCALE GENOMIC DNA]</scope>
    <source>
        <strain evidence="3 4">DSM 19219</strain>
    </source>
</reference>
<dbReference type="GO" id="GO:0009252">
    <property type="term" value="P:peptidoglycan biosynthetic process"/>
    <property type="evidence" value="ECO:0007669"/>
    <property type="project" value="TreeGrafter"/>
</dbReference>
<dbReference type="EMBL" id="FNNI01000001">
    <property type="protein sequence ID" value="SDW10530.1"/>
    <property type="molecule type" value="Genomic_DNA"/>
</dbReference>
<keyword evidence="4" id="KW-1185">Reference proteome</keyword>
<accession>A0A1H2QUH8</accession>
<dbReference type="OrthoDB" id="6708821at2"/>
<dbReference type="PROSITE" id="PS51257">
    <property type="entry name" value="PROKAR_LIPOPROTEIN"/>
    <property type="match status" value="1"/>
</dbReference>
<keyword evidence="1" id="KW-0472">Membrane</keyword>
<proteinExistence type="predicted"/>
<dbReference type="CDD" id="cd06339">
    <property type="entry name" value="PBP1_YraM_LppC_lipoprotein-like"/>
    <property type="match status" value="1"/>
</dbReference>
<evidence type="ECO:0008006" key="5">
    <source>
        <dbReference type="Google" id="ProtNLM"/>
    </source>
</evidence>
<feature type="region of interest" description="Disordered" evidence="2">
    <location>
        <begin position="592"/>
        <end position="614"/>
    </location>
</feature>
<dbReference type="RefSeq" id="WP_092567589.1">
    <property type="nucleotide sequence ID" value="NZ_BMXH01000001.1"/>
</dbReference>
<evidence type="ECO:0000256" key="1">
    <source>
        <dbReference type="ARBA" id="ARBA00023136"/>
    </source>
</evidence>
<dbReference type="GO" id="GO:0031241">
    <property type="term" value="C:periplasmic side of cell outer membrane"/>
    <property type="evidence" value="ECO:0007669"/>
    <property type="project" value="TreeGrafter"/>
</dbReference>
<organism evidence="3 4">
    <name type="scientific">Aidingimonas halophila</name>
    <dbReference type="NCBI Taxonomy" id="574349"/>
    <lineage>
        <taxon>Bacteria</taxon>
        <taxon>Pseudomonadati</taxon>
        <taxon>Pseudomonadota</taxon>
        <taxon>Gammaproteobacteria</taxon>
        <taxon>Oceanospirillales</taxon>
        <taxon>Halomonadaceae</taxon>
        <taxon>Aidingimonas</taxon>
    </lineage>
</organism>
<dbReference type="SUPFAM" id="SSF53822">
    <property type="entry name" value="Periplasmic binding protein-like I"/>
    <property type="match status" value="1"/>
</dbReference>
<dbReference type="Proteomes" id="UP000198500">
    <property type="component" value="Unassembled WGS sequence"/>
</dbReference>
<name>A0A1H2QUH8_9GAMM</name>
<dbReference type="Gene3D" id="1.25.40.650">
    <property type="match status" value="1"/>
</dbReference>
<dbReference type="AlphaFoldDB" id="A0A1H2QUH8"/>
<dbReference type="PANTHER" id="PTHR38038:SF1">
    <property type="entry name" value="PENICILLIN-BINDING PROTEIN ACTIVATOR LPOA"/>
    <property type="match status" value="1"/>
</dbReference>
<dbReference type="GO" id="GO:0030234">
    <property type="term" value="F:enzyme regulator activity"/>
    <property type="evidence" value="ECO:0007669"/>
    <property type="project" value="TreeGrafter"/>
</dbReference>
<evidence type="ECO:0000313" key="4">
    <source>
        <dbReference type="Proteomes" id="UP000198500"/>
    </source>
</evidence>
<evidence type="ECO:0000313" key="3">
    <source>
        <dbReference type="EMBL" id="SDW10530.1"/>
    </source>
</evidence>
<dbReference type="InterPro" id="IPR028082">
    <property type="entry name" value="Peripla_BP_I"/>
</dbReference>
<protein>
    <recommendedName>
        <fullName evidence="5">Penicillin-binding protein activator</fullName>
    </recommendedName>
</protein>
<dbReference type="InterPro" id="IPR007443">
    <property type="entry name" value="LpoA"/>
</dbReference>
<dbReference type="Pfam" id="PF04348">
    <property type="entry name" value="LppC"/>
    <property type="match status" value="1"/>
</dbReference>
<dbReference type="Gene3D" id="3.40.50.2300">
    <property type="match status" value="2"/>
</dbReference>
<gene>
    <name evidence="3" type="ORF">SAMN05443545_101158</name>
</gene>